<feature type="coiled-coil region" evidence="1">
    <location>
        <begin position="157"/>
        <end position="191"/>
    </location>
</feature>
<dbReference type="InterPro" id="IPR050445">
    <property type="entry name" value="Bact_polysacc_biosynth/exp"/>
</dbReference>
<proteinExistence type="predicted"/>
<evidence type="ECO:0000256" key="2">
    <source>
        <dbReference type="SAM" id="Phobius"/>
    </source>
</evidence>
<accession>A0A518AUV3</accession>
<dbReference type="Proteomes" id="UP000315750">
    <property type="component" value="Chromosome"/>
</dbReference>
<dbReference type="PANTHER" id="PTHR32309">
    <property type="entry name" value="TYROSINE-PROTEIN KINASE"/>
    <property type="match status" value="1"/>
</dbReference>
<organism evidence="3 4">
    <name type="scientific">Aeoliella mucimassa</name>
    <dbReference type="NCBI Taxonomy" id="2527972"/>
    <lineage>
        <taxon>Bacteria</taxon>
        <taxon>Pseudomonadati</taxon>
        <taxon>Planctomycetota</taxon>
        <taxon>Planctomycetia</taxon>
        <taxon>Pirellulales</taxon>
        <taxon>Lacipirellulaceae</taxon>
        <taxon>Aeoliella</taxon>
    </lineage>
</organism>
<dbReference type="PANTHER" id="PTHR32309:SF31">
    <property type="entry name" value="CAPSULAR EXOPOLYSACCHARIDE FAMILY"/>
    <property type="match status" value="1"/>
</dbReference>
<dbReference type="KEGG" id="amuc:Pan181_47470"/>
<dbReference type="EMBL" id="CP036278">
    <property type="protein sequence ID" value="QDU58509.1"/>
    <property type="molecule type" value="Genomic_DNA"/>
</dbReference>
<keyword evidence="2" id="KW-0812">Transmembrane</keyword>
<keyword evidence="4" id="KW-1185">Reference proteome</keyword>
<feature type="coiled-coil region" evidence="1">
    <location>
        <begin position="288"/>
        <end position="322"/>
    </location>
</feature>
<protein>
    <submittedName>
        <fullName evidence="3">Uncharacterized protein</fullName>
    </submittedName>
</protein>
<feature type="transmembrane region" description="Helical" evidence="2">
    <location>
        <begin position="12"/>
        <end position="32"/>
    </location>
</feature>
<reference evidence="3 4" key="1">
    <citation type="submission" date="2019-02" db="EMBL/GenBank/DDBJ databases">
        <title>Deep-cultivation of Planctomycetes and their phenomic and genomic characterization uncovers novel biology.</title>
        <authorList>
            <person name="Wiegand S."/>
            <person name="Jogler M."/>
            <person name="Boedeker C."/>
            <person name="Pinto D."/>
            <person name="Vollmers J."/>
            <person name="Rivas-Marin E."/>
            <person name="Kohn T."/>
            <person name="Peeters S.H."/>
            <person name="Heuer A."/>
            <person name="Rast P."/>
            <person name="Oberbeckmann S."/>
            <person name="Bunk B."/>
            <person name="Jeske O."/>
            <person name="Meyerdierks A."/>
            <person name="Storesund J.E."/>
            <person name="Kallscheuer N."/>
            <person name="Luecker S."/>
            <person name="Lage O.M."/>
            <person name="Pohl T."/>
            <person name="Merkel B.J."/>
            <person name="Hornburger P."/>
            <person name="Mueller R.-W."/>
            <person name="Bruemmer F."/>
            <person name="Labrenz M."/>
            <person name="Spormann A.M."/>
            <person name="Op den Camp H."/>
            <person name="Overmann J."/>
            <person name="Amann R."/>
            <person name="Jetten M.S.M."/>
            <person name="Mascher T."/>
            <person name="Medema M.H."/>
            <person name="Devos D.P."/>
            <person name="Kaster A.-K."/>
            <person name="Ovreas L."/>
            <person name="Rohde M."/>
            <person name="Galperin M.Y."/>
            <person name="Jogler C."/>
        </authorList>
    </citation>
    <scope>NUCLEOTIDE SEQUENCE [LARGE SCALE GENOMIC DNA]</scope>
    <source>
        <strain evidence="3 4">Pan181</strain>
    </source>
</reference>
<evidence type="ECO:0000313" key="4">
    <source>
        <dbReference type="Proteomes" id="UP000315750"/>
    </source>
</evidence>
<evidence type="ECO:0000313" key="3">
    <source>
        <dbReference type="EMBL" id="QDU58509.1"/>
    </source>
</evidence>
<keyword evidence="2" id="KW-1133">Transmembrane helix</keyword>
<sequence length="377" mass="43105">MGDVVNKFFRFCLVVACLLLVVAGGSVFVWWLQRPPMVTARAIILVRGRQPDLLEERPFMPVDNHAYDSYRDSTVAMIKSPIVLNTAITDKLVAETFLRDVKKPNKWLRDHLQVKFEGNTEILHVSLTETKDHQQDLVRIVDAICAETLAVSGQWERAESEEAYSILKAERNRLRGRIGELTDAYRKLQVEPGVDDKRASEVHTQILLMRLSIKLNDLNVCENEVRSAQIDYSNWKLRADNAVLRIQAIDKRVSADPEVLRMKADIETLQAKLVNGDPQSEEAEDSRTKDIQAELADKKEQLTQKQTELSEQVAKRLDLEKELTTEAYKRKCVMLTTQIKFLKEGFDSVSDGGEVVHEMGIDELEQNLIKCRYQNLI</sequence>
<keyword evidence="1" id="KW-0175">Coiled coil</keyword>
<gene>
    <name evidence="3" type="ORF">Pan181_47470</name>
</gene>
<dbReference type="AlphaFoldDB" id="A0A518AUV3"/>
<name>A0A518AUV3_9BACT</name>
<keyword evidence="2" id="KW-0472">Membrane</keyword>
<evidence type="ECO:0000256" key="1">
    <source>
        <dbReference type="SAM" id="Coils"/>
    </source>
</evidence>